<accession>A0ABQ9HCM2</accession>
<sequence length="117" mass="13372">MKTNTSRVLVKIRGKEYYALLDMGCSRSCIAQTIVANQQMQPVEKTFMLVGTTEDIESPRQISKESAGKVIHEYHDWFTNNILELTETKIYQIKVYLTTHSQYTLGHVALVPKYGNS</sequence>
<evidence type="ECO:0000313" key="2">
    <source>
        <dbReference type="Proteomes" id="UP001159363"/>
    </source>
</evidence>
<organism evidence="1 2">
    <name type="scientific">Dryococelus australis</name>
    <dbReference type="NCBI Taxonomy" id="614101"/>
    <lineage>
        <taxon>Eukaryota</taxon>
        <taxon>Metazoa</taxon>
        <taxon>Ecdysozoa</taxon>
        <taxon>Arthropoda</taxon>
        <taxon>Hexapoda</taxon>
        <taxon>Insecta</taxon>
        <taxon>Pterygota</taxon>
        <taxon>Neoptera</taxon>
        <taxon>Polyneoptera</taxon>
        <taxon>Phasmatodea</taxon>
        <taxon>Verophasmatodea</taxon>
        <taxon>Anareolatae</taxon>
        <taxon>Phasmatidae</taxon>
        <taxon>Eurycanthinae</taxon>
        <taxon>Dryococelus</taxon>
    </lineage>
</organism>
<dbReference type="EMBL" id="JARBHB010000006">
    <property type="protein sequence ID" value="KAJ8882058.1"/>
    <property type="molecule type" value="Genomic_DNA"/>
</dbReference>
<proteinExistence type="predicted"/>
<keyword evidence="2" id="KW-1185">Reference proteome</keyword>
<dbReference type="Proteomes" id="UP001159363">
    <property type="component" value="Chromosome 5"/>
</dbReference>
<comment type="caution">
    <text evidence="1">The sequence shown here is derived from an EMBL/GenBank/DDBJ whole genome shotgun (WGS) entry which is preliminary data.</text>
</comment>
<gene>
    <name evidence="1" type="ORF">PR048_018546</name>
</gene>
<reference evidence="1 2" key="1">
    <citation type="submission" date="2023-02" db="EMBL/GenBank/DDBJ databases">
        <title>LHISI_Scaffold_Assembly.</title>
        <authorList>
            <person name="Stuart O.P."/>
            <person name="Cleave R."/>
            <person name="Magrath M.J.L."/>
            <person name="Mikheyev A.S."/>
        </authorList>
    </citation>
    <scope>NUCLEOTIDE SEQUENCE [LARGE SCALE GENOMIC DNA]</scope>
    <source>
        <strain evidence="1">Daus_M_001</strain>
        <tissue evidence="1">Leg muscle</tissue>
    </source>
</reference>
<name>A0ABQ9HCM2_9NEOP</name>
<evidence type="ECO:0000313" key="1">
    <source>
        <dbReference type="EMBL" id="KAJ8882058.1"/>
    </source>
</evidence>
<protein>
    <submittedName>
        <fullName evidence="1">Uncharacterized protein</fullName>
    </submittedName>
</protein>